<reference evidence="1 2" key="1">
    <citation type="submission" date="2020-07" db="EMBL/GenBank/DDBJ databases">
        <title>Genomic Encyclopedia of Type Strains, Phase IV (KMG-IV): sequencing the most valuable type-strain genomes for metagenomic binning, comparative biology and taxonomic classification.</title>
        <authorList>
            <person name="Goeker M."/>
        </authorList>
    </citation>
    <scope>NUCLEOTIDE SEQUENCE [LARGE SCALE GENOMIC DNA]</scope>
    <source>
        <strain evidence="1 2">DSM 23697</strain>
    </source>
</reference>
<dbReference type="AlphaFoldDB" id="A0A8E2D6Q4"/>
<evidence type="ECO:0000313" key="2">
    <source>
        <dbReference type="Proteomes" id="UP000574332"/>
    </source>
</evidence>
<protein>
    <submittedName>
        <fullName evidence="1">Uncharacterized protein</fullName>
    </submittedName>
</protein>
<dbReference type="EMBL" id="JACCCY010000007">
    <property type="protein sequence ID" value="NYI51155.1"/>
    <property type="molecule type" value="Genomic_DNA"/>
</dbReference>
<sequence length="52" mass="5762">MGKGYKFFSGVAISSNKKRMDGARLASDALKETESEIHLKIKQKNVTAIYIS</sequence>
<proteinExistence type="predicted"/>
<evidence type="ECO:0000313" key="1">
    <source>
        <dbReference type="EMBL" id="NYI51155.1"/>
    </source>
</evidence>
<dbReference type="RefSeq" id="WP_179400485.1">
    <property type="nucleotide sequence ID" value="NZ_JACCCY010000007.1"/>
</dbReference>
<name>A0A8E2D6Q4_9PORP</name>
<comment type="caution">
    <text evidence="1">The sequence shown here is derived from an EMBL/GenBank/DDBJ whole genome shotgun (WGS) entry which is preliminary data.</text>
</comment>
<gene>
    <name evidence="1" type="ORF">F5613_003328</name>
</gene>
<organism evidence="1 2">
    <name type="scientific">Macellibacteroides fermentans</name>
    <dbReference type="NCBI Taxonomy" id="879969"/>
    <lineage>
        <taxon>Bacteria</taxon>
        <taxon>Pseudomonadati</taxon>
        <taxon>Bacteroidota</taxon>
        <taxon>Bacteroidia</taxon>
        <taxon>Bacteroidales</taxon>
        <taxon>Porphyromonadaceae</taxon>
        <taxon>Macellibacteroides</taxon>
    </lineage>
</organism>
<accession>A0A8E2D6Q4</accession>
<keyword evidence="2" id="KW-1185">Reference proteome</keyword>
<dbReference type="Proteomes" id="UP000574332">
    <property type="component" value="Unassembled WGS sequence"/>
</dbReference>